<name>A0A2K1R2B3_9PEZI</name>
<dbReference type="STRING" id="2082308.A0A2K1R2B3"/>
<dbReference type="AlphaFoldDB" id="A0A2K1R2B3"/>
<feature type="transmembrane region" description="Helical" evidence="7">
    <location>
        <begin position="131"/>
        <end position="150"/>
    </location>
</feature>
<reference evidence="9 10" key="1">
    <citation type="submission" date="2017-06" db="EMBL/GenBank/DDBJ databases">
        <title>Draft genome sequence of a variant of Elsinoe murrayae.</title>
        <authorList>
            <person name="Cheng Q."/>
        </authorList>
    </citation>
    <scope>NUCLEOTIDE SEQUENCE [LARGE SCALE GENOMIC DNA]</scope>
    <source>
        <strain evidence="9 10">CQ-2017a</strain>
    </source>
</reference>
<dbReference type="EMBL" id="NKHZ01000011">
    <property type="protein sequence ID" value="PNS21432.1"/>
    <property type="molecule type" value="Genomic_DNA"/>
</dbReference>
<dbReference type="GO" id="GO:0016020">
    <property type="term" value="C:membrane"/>
    <property type="evidence" value="ECO:0007669"/>
    <property type="project" value="UniProtKB-SubCell"/>
</dbReference>
<feature type="transmembrane region" description="Helical" evidence="7">
    <location>
        <begin position="25"/>
        <end position="46"/>
    </location>
</feature>
<feature type="domain" description="Rhodopsin" evidence="8">
    <location>
        <begin position="42"/>
        <end position="277"/>
    </location>
</feature>
<comment type="subcellular location">
    <subcellularLocation>
        <location evidence="1">Membrane</location>
        <topology evidence="1">Multi-pass membrane protein</topology>
    </subcellularLocation>
</comment>
<keyword evidence="3 7" id="KW-1133">Transmembrane helix</keyword>
<dbReference type="PANTHER" id="PTHR33048:SF165">
    <property type="entry name" value="INTEGRAL MEMBRANE PROTEIN"/>
    <property type="match status" value="1"/>
</dbReference>
<evidence type="ECO:0000259" key="8">
    <source>
        <dbReference type="Pfam" id="PF20684"/>
    </source>
</evidence>
<keyword evidence="2 7" id="KW-0812">Transmembrane</keyword>
<feature type="transmembrane region" description="Helical" evidence="7">
    <location>
        <begin position="58"/>
        <end position="76"/>
    </location>
</feature>
<evidence type="ECO:0000256" key="4">
    <source>
        <dbReference type="ARBA" id="ARBA00023136"/>
    </source>
</evidence>
<dbReference type="PANTHER" id="PTHR33048">
    <property type="entry name" value="PTH11-LIKE INTEGRAL MEMBRANE PROTEIN (AFU_ORTHOLOGUE AFUA_5G11245)"/>
    <property type="match status" value="1"/>
</dbReference>
<feature type="transmembrane region" description="Helical" evidence="7">
    <location>
        <begin position="96"/>
        <end position="119"/>
    </location>
</feature>
<keyword evidence="10" id="KW-1185">Reference proteome</keyword>
<feature type="transmembrane region" description="Helical" evidence="7">
    <location>
        <begin position="182"/>
        <end position="202"/>
    </location>
</feature>
<dbReference type="Proteomes" id="UP000243797">
    <property type="component" value="Unassembled WGS sequence"/>
</dbReference>
<evidence type="ECO:0000256" key="3">
    <source>
        <dbReference type="ARBA" id="ARBA00022989"/>
    </source>
</evidence>
<evidence type="ECO:0000313" key="9">
    <source>
        <dbReference type="EMBL" id="PNS21432.1"/>
    </source>
</evidence>
<dbReference type="Pfam" id="PF20684">
    <property type="entry name" value="Fung_rhodopsin"/>
    <property type="match status" value="1"/>
</dbReference>
<feature type="region of interest" description="Disordered" evidence="6">
    <location>
        <begin position="351"/>
        <end position="381"/>
    </location>
</feature>
<dbReference type="InterPro" id="IPR052337">
    <property type="entry name" value="SAT4-like"/>
</dbReference>
<evidence type="ECO:0000256" key="1">
    <source>
        <dbReference type="ARBA" id="ARBA00004141"/>
    </source>
</evidence>
<gene>
    <name evidence="9" type="ORF">CAC42_1211</name>
</gene>
<proteinExistence type="inferred from homology"/>
<comment type="similarity">
    <text evidence="5">Belongs to the SAT4 family.</text>
</comment>
<evidence type="ECO:0000256" key="5">
    <source>
        <dbReference type="ARBA" id="ARBA00038359"/>
    </source>
</evidence>
<accession>A0A2K1R2B3</accession>
<evidence type="ECO:0000256" key="7">
    <source>
        <dbReference type="SAM" id="Phobius"/>
    </source>
</evidence>
<evidence type="ECO:0000256" key="2">
    <source>
        <dbReference type="ARBA" id="ARBA00022692"/>
    </source>
</evidence>
<feature type="transmembrane region" description="Helical" evidence="7">
    <location>
        <begin position="250"/>
        <end position="273"/>
    </location>
</feature>
<keyword evidence="4 7" id="KW-0472">Membrane</keyword>
<protein>
    <submittedName>
        <fullName evidence="9">Histone deacetylase HOS3</fullName>
    </submittedName>
</protein>
<evidence type="ECO:0000313" key="10">
    <source>
        <dbReference type="Proteomes" id="UP000243797"/>
    </source>
</evidence>
<comment type="caution">
    <text evidence="9">The sequence shown here is derived from an EMBL/GenBank/DDBJ whole genome shotgun (WGS) entry which is preliminary data.</text>
</comment>
<dbReference type="OrthoDB" id="3934549at2759"/>
<feature type="transmembrane region" description="Helical" evidence="7">
    <location>
        <begin position="214"/>
        <end position="238"/>
    </location>
</feature>
<evidence type="ECO:0000256" key="6">
    <source>
        <dbReference type="SAM" id="MobiDB-lite"/>
    </source>
</evidence>
<dbReference type="InterPro" id="IPR049326">
    <property type="entry name" value="Rhodopsin_dom_fungi"/>
</dbReference>
<organism evidence="9 10">
    <name type="scientific">Sphaceloma murrayae</name>
    <dbReference type="NCBI Taxonomy" id="2082308"/>
    <lineage>
        <taxon>Eukaryota</taxon>
        <taxon>Fungi</taxon>
        <taxon>Dikarya</taxon>
        <taxon>Ascomycota</taxon>
        <taxon>Pezizomycotina</taxon>
        <taxon>Dothideomycetes</taxon>
        <taxon>Dothideomycetidae</taxon>
        <taxon>Myriangiales</taxon>
        <taxon>Elsinoaceae</taxon>
        <taxon>Sphaceloma</taxon>
    </lineage>
</organism>
<feature type="compositionally biased region" description="Polar residues" evidence="6">
    <location>
        <begin position="351"/>
        <end position="373"/>
    </location>
</feature>
<dbReference type="InParanoid" id="A0A2K1R2B3"/>
<sequence>MPDFSVDPLKGPYTPPGIQGQGKTVMWATWPQVVLAVVVIMLRCVFSGTNKGRWRWDCCWAVVALAILTLACIDGFGQHIWDLGGFAQASFALKWYWISASLCFWALTIAKIAIVSLLFSVWCPWQTKRKVFLHSIWISNTVLSIVQTALTLNQCHPIQMIWDYSVVTGECNLRLAALYWGYLHGAWSGMTDIALALYPILIMKDIKADLKTKIGLCILMSGGLLSAIASFLRAYYLYRITLSLDTTFELLGICICGSTELWLIVVLSSIPPLKHFFLRLLRRSDGSPSGTAVPLGSTAPEVLERKESQLPPSPDDMLLRDMSAEEHAMVDHTYSGKKNWMGGITMRSSVWMTSRPATRPSTRPSTRPQTRSGDPQMGPTP</sequence>